<dbReference type="AlphaFoldDB" id="G9EU74"/>
<reference evidence="1 2" key="1">
    <citation type="journal article" date="2011" name="BMC Genomics">
        <title>Insight into cross-talk between intra-amoebal pathogens.</title>
        <authorList>
            <person name="Gimenez G."/>
            <person name="Bertelli C."/>
            <person name="Moliner C."/>
            <person name="Robert C."/>
            <person name="Raoult D."/>
            <person name="Fournier P.E."/>
            <person name="Greub G."/>
        </authorList>
    </citation>
    <scope>NUCLEOTIDE SEQUENCE [LARGE SCALE GENOMIC DNA]</scope>
    <source>
        <strain evidence="1 2">LLAP12</strain>
    </source>
</reference>
<accession>G9EU74</accession>
<dbReference type="EMBL" id="JH413849">
    <property type="protein sequence ID" value="EHL29148.1"/>
    <property type="molecule type" value="Genomic_DNA"/>
</dbReference>
<organism evidence="1 2">
    <name type="scientific">Legionella drancourtii LLAP12</name>
    <dbReference type="NCBI Taxonomy" id="658187"/>
    <lineage>
        <taxon>Bacteria</taxon>
        <taxon>Pseudomonadati</taxon>
        <taxon>Pseudomonadota</taxon>
        <taxon>Gammaproteobacteria</taxon>
        <taxon>Legionellales</taxon>
        <taxon>Legionellaceae</taxon>
        <taxon>Legionella</taxon>
    </lineage>
</organism>
<evidence type="ECO:0000313" key="1">
    <source>
        <dbReference type="EMBL" id="EHL29148.1"/>
    </source>
</evidence>
<protein>
    <submittedName>
        <fullName evidence="1">Uncharacterized protein</fullName>
    </submittedName>
</protein>
<dbReference type="InParanoid" id="G9EU74"/>
<dbReference type="Proteomes" id="UP000002770">
    <property type="component" value="Unassembled WGS sequence"/>
</dbReference>
<proteinExistence type="predicted"/>
<dbReference type="HOGENOM" id="CLU_3345268_0_0_6"/>
<name>G9EU74_9GAMM</name>
<evidence type="ECO:0000313" key="2">
    <source>
        <dbReference type="Proteomes" id="UP000002770"/>
    </source>
</evidence>
<sequence length="37" mass="4057">MFQIVYCSVPLFYRSPGLSYCVDLGKLKTGNSTVVGL</sequence>
<keyword evidence="2" id="KW-1185">Reference proteome</keyword>
<gene>
    <name evidence="1" type="ORF">LDG_8866</name>
</gene>